<dbReference type="EMBL" id="CAJOAY010023584">
    <property type="protein sequence ID" value="CAF4367332.1"/>
    <property type="molecule type" value="Genomic_DNA"/>
</dbReference>
<comment type="caution">
    <text evidence="1">The sequence shown here is derived from an EMBL/GenBank/DDBJ whole genome shotgun (WGS) entry which is preliminary data.</text>
</comment>
<evidence type="ECO:0000313" key="1">
    <source>
        <dbReference type="EMBL" id="CAF4367332.1"/>
    </source>
</evidence>
<gene>
    <name evidence="1" type="ORF">OKA104_LOCUS49650</name>
</gene>
<dbReference type="AlphaFoldDB" id="A0A820M2W2"/>
<proteinExistence type="predicted"/>
<accession>A0A820M2W2</accession>
<evidence type="ECO:0000313" key="2">
    <source>
        <dbReference type="Proteomes" id="UP000663881"/>
    </source>
</evidence>
<organism evidence="1 2">
    <name type="scientific">Adineta steineri</name>
    <dbReference type="NCBI Taxonomy" id="433720"/>
    <lineage>
        <taxon>Eukaryota</taxon>
        <taxon>Metazoa</taxon>
        <taxon>Spiralia</taxon>
        <taxon>Gnathifera</taxon>
        <taxon>Rotifera</taxon>
        <taxon>Eurotatoria</taxon>
        <taxon>Bdelloidea</taxon>
        <taxon>Adinetida</taxon>
        <taxon>Adinetidae</taxon>
        <taxon>Adineta</taxon>
    </lineage>
</organism>
<sequence length="45" mass="5301">YFWLNNFEPSTKSVLNMDYFIPQWTLNDDLLSTTTDTITTYASTM</sequence>
<reference evidence="1" key="1">
    <citation type="submission" date="2021-02" db="EMBL/GenBank/DDBJ databases">
        <authorList>
            <person name="Nowell W R."/>
        </authorList>
    </citation>
    <scope>NUCLEOTIDE SEQUENCE</scope>
</reference>
<protein>
    <submittedName>
        <fullName evidence="1">Uncharacterized protein</fullName>
    </submittedName>
</protein>
<dbReference type="Proteomes" id="UP000663881">
    <property type="component" value="Unassembled WGS sequence"/>
</dbReference>
<name>A0A820M2W2_9BILA</name>
<feature type="non-terminal residue" evidence="1">
    <location>
        <position position="1"/>
    </location>
</feature>